<dbReference type="SUPFAM" id="SSF55424">
    <property type="entry name" value="FAD/NAD-linked reductases, dimerisation (C-terminal) domain"/>
    <property type="match status" value="1"/>
</dbReference>
<evidence type="ECO:0000259" key="5">
    <source>
        <dbReference type="Pfam" id="PF07992"/>
    </source>
</evidence>
<evidence type="ECO:0000256" key="3">
    <source>
        <dbReference type="ARBA" id="ARBA00022827"/>
    </source>
</evidence>
<evidence type="ECO:0000259" key="6">
    <source>
        <dbReference type="Pfam" id="PF14759"/>
    </source>
</evidence>
<keyword evidence="3" id="KW-0274">FAD</keyword>
<dbReference type="Proteomes" id="UP001240447">
    <property type="component" value="Unassembled WGS sequence"/>
</dbReference>
<dbReference type="Gene3D" id="3.50.50.60">
    <property type="entry name" value="FAD/NAD(P)-binding domain"/>
    <property type="match status" value="2"/>
</dbReference>
<keyword evidence="7" id="KW-0223">Dioxygenase</keyword>
<dbReference type="PANTHER" id="PTHR43557:SF2">
    <property type="entry name" value="RIESKE DOMAIN-CONTAINING PROTEIN-RELATED"/>
    <property type="match status" value="1"/>
</dbReference>
<comment type="cofactor">
    <cofactor evidence="1">
        <name>FAD</name>
        <dbReference type="ChEBI" id="CHEBI:57692"/>
    </cofactor>
</comment>
<proteinExistence type="predicted"/>
<dbReference type="PANTHER" id="PTHR43557">
    <property type="entry name" value="APOPTOSIS-INDUCING FACTOR 1"/>
    <property type="match status" value="1"/>
</dbReference>
<dbReference type="Gene3D" id="3.30.390.30">
    <property type="match status" value="1"/>
</dbReference>
<dbReference type="InterPro" id="IPR028202">
    <property type="entry name" value="Reductase_C"/>
</dbReference>
<accession>A0ABT9NNL9</accession>
<comment type="caution">
    <text evidence="7">The sequence shown here is derived from an EMBL/GenBank/DDBJ whole genome shotgun (WGS) entry which is preliminary data.</text>
</comment>
<reference evidence="7 8" key="1">
    <citation type="submission" date="2023-07" db="EMBL/GenBank/DDBJ databases">
        <title>Sequencing the genomes of 1000 actinobacteria strains.</title>
        <authorList>
            <person name="Klenk H.-P."/>
        </authorList>
    </citation>
    <scope>NUCLEOTIDE SEQUENCE [LARGE SCALE GENOMIC DNA]</scope>
    <source>
        <strain evidence="7 8">GD13</strain>
    </source>
</reference>
<evidence type="ECO:0000256" key="2">
    <source>
        <dbReference type="ARBA" id="ARBA00022630"/>
    </source>
</evidence>
<dbReference type="EMBL" id="JAUSQM010000001">
    <property type="protein sequence ID" value="MDP9821911.1"/>
    <property type="molecule type" value="Genomic_DNA"/>
</dbReference>
<keyword evidence="8" id="KW-1185">Reference proteome</keyword>
<dbReference type="Pfam" id="PF14759">
    <property type="entry name" value="Reductase_C"/>
    <property type="match status" value="1"/>
</dbReference>
<sequence>MSDRVLVIGASHAGVQVAAAVRDGGHDGTITLIGAEPHLPYHRPPLSKAFLAGDGSTDGLSLRPRAFYHTKDIGLRLGERVTEVDLSAGVATTHTGARIGFDRLALATGARVRRLQVPGADLPGVVYVRALDDAIELRARLTDARRAVVVGGGFIGLEAAAGLAQRGIEVTVVEACDRLLARAVTPALSEWFARLHRERGVHVRCEASVTSIEGAGAVEAVVLDDGTRLPTDLVLVGIGVEPRTELAEQMGLRVARGIVVDDRARTSDPAVVATGDVTVLPHPVAPGTTTRLESVQNATDQSAVAASTLLGGERTYDAVPWFWSDQYDVKLQMAGAAPAYDDLVVRGSLESGSFSILAYRDGRLVGAECINAAADFVAVRRALALGVSPPAHLAADPEVRLKTLI</sequence>
<dbReference type="InterPro" id="IPR036188">
    <property type="entry name" value="FAD/NAD-bd_sf"/>
</dbReference>
<dbReference type="GO" id="GO:0051213">
    <property type="term" value="F:dioxygenase activity"/>
    <property type="evidence" value="ECO:0007669"/>
    <property type="project" value="UniProtKB-KW"/>
</dbReference>
<dbReference type="PRINTS" id="PR00411">
    <property type="entry name" value="PNDRDTASEI"/>
</dbReference>
<dbReference type="RefSeq" id="WP_068120121.1">
    <property type="nucleotide sequence ID" value="NZ_CCXJ01000236.1"/>
</dbReference>
<protein>
    <submittedName>
        <fullName evidence="7">3-phenylpropionate/trans-cinnamate dioxygenase ferredoxin reductase subunit</fullName>
        <ecNumber evidence="7">1.18.1.3</ecNumber>
    </submittedName>
</protein>
<gene>
    <name evidence="7" type="ORF">J2S59_001720</name>
</gene>
<dbReference type="InterPro" id="IPR016156">
    <property type="entry name" value="FAD/NAD-linked_Rdtase_dimer_sf"/>
</dbReference>
<evidence type="ECO:0000313" key="7">
    <source>
        <dbReference type="EMBL" id="MDP9821911.1"/>
    </source>
</evidence>
<dbReference type="InterPro" id="IPR050446">
    <property type="entry name" value="FAD-oxidoreductase/Apoptosis"/>
</dbReference>
<evidence type="ECO:0000313" key="8">
    <source>
        <dbReference type="Proteomes" id="UP001240447"/>
    </source>
</evidence>
<evidence type="ECO:0000256" key="4">
    <source>
        <dbReference type="ARBA" id="ARBA00023002"/>
    </source>
</evidence>
<dbReference type="EC" id="1.18.1.3" evidence="7"/>
<feature type="domain" description="Reductase C-terminal" evidence="6">
    <location>
        <begin position="321"/>
        <end position="404"/>
    </location>
</feature>
<organism evidence="7 8">
    <name type="scientific">Nocardioides massiliensis</name>
    <dbReference type="NCBI Taxonomy" id="1325935"/>
    <lineage>
        <taxon>Bacteria</taxon>
        <taxon>Bacillati</taxon>
        <taxon>Actinomycetota</taxon>
        <taxon>Actinomycetes</taxon>
        <taxon>Propionibacteriales</taxon>
        <taxon>Nocardioidaceae</taxon>
        <taxon>Nocardioides</taxon>
    </lineage>
</organism>
<name>A0ABT9NNL9_9ACTN</name>
<dbReference type="SUPFAM" id="SSF51905">
    <property type="entry name" value="FAD/NAD(P)-binding domain"/>
    <property type="match status" value="2"/>
</dbReference>
<dbReference type="InterPro" id="IPR023753">
    <property type="entry name" value="FAD/NAD-binding_dom"/>
</dbReference>
<feature type="domain" description="FAD/NAD(P)-binding" evidence="5">
    <location>
        <begin position="4"/>
        <end position="301"/>
    </location>
</feature>
<evidence type="ECO:0000256" key="1">
    <source>
        <dbReference type="ARBA" id="ARBA00001974"/>
    </source>
</evidence>
<keyword evidence="2" id="KW-0285">Flavoprotein</keyword>
<dbReference type="PRINTS" id="PR00368">
    <property type="entry name" value="FADPNR"/>
</dbReference>
<dbReference type="Pfam" id="PF07992">
    <property type="entry name" value="Pyr_redox_2"/>
    <property type="match status" value="1"/>
</dbReference>
<keyword evidence="4 7" id="KW-0560">Oxidoreductase</keyword>
<dbReference type="GO" id="GO:0008860">
    <property type="term" value="F:ferredoxin-NAD+ reductase activity"/>
    <property type="evidence" value="ECO:0007669"/>
    <property type="project" value="UniProtKB-EC"/>
</dbReference>